<evidence type="ECO:0000313" key="2">
    <source>
        <dbReference type="Proteomes" id="UP000241290"/>
    </source>
</evidence>
<dbReference type="GeneID" id="64766383"/>
<dbReference type="Proteomes" id="UP000241290">
    <property type="component" value="Genome"/>
</dbReference>
<accession>A0A2P1JXI6</accession>
<name>A0A2P1JXI6_9CAUD</name>
<dbReference type="KEGG" id="vg:64766383"/>
<evidence type="ECO:0000313" key="1">
    <source>
        <dbReference type="EMBL" id="AVO25061.1"/>
    </source>
</evidence>
<dbReference type="RefSeq" id="YP_010059152.1">
    <property type="nucleotide sequence ID" value="NC_054724.1"/>
</dbReference>
<gene>
    <name evidence="1" type="primary">130</name>
    <name evidence="1" type="ORF">SEA_FINCH_130</name>
</gene>
<dbReference type="EMBL" id="MG962366">
    <property type="protein sequence ID" value="AVO25061.1"/>
    <property type="molecule type" value="Genomic_DNA"/>
</dbReference>
<reference evidence="2" key="1">
    <citation type="submission" date="2018-02" db="EMBL/GenBank/DDBJ databases">
        <authorList>
            <person name="Cohen D.B."/>
            <person name="Kent A.D."/>
        </authorList>
    </citation>
    <scope>NUCLEOTIDE SEQUENCE [LARGE SCALE GENOMIC DNA]</scope>
</reference>
<sequence length="42" mass="4758">MMPDDVEAQGSPFRAELIARRNALLAEAEEIQQRLDWGYGLP</sequence>
<proteinExistence type="predicted"/>
<keyword evidence="2" id="KW-1185">Reference proteome</keyword>
<organism evidence="1 2">
    <name type="scientific">Rhodococcus phage Finch</name>
    <dbReference type="NCBI Taxonomy" id="2094144"/>
    <lineage>
        <taxon>Viruses</taxon>
        <taxon>Duplodnaviria</taxon>
        <taxon>Heunggongvirae</taxon>
        <taxon>Uroviricota</taxon>
        <taxon>Caudoviricetes</taxon>
        <taxon>Finchvirus</taxon>
        <taxon>Finchvirus finch</taxon>
    </lineage>
</organism>
<protein>
    <submittedName>
        <fullName evidence="1">Uncharacterized protein</fullName>
    </submittedName>
</protein>